<name>A0AAW4WGY9_9FIRM</name>
<dbReference type="EC" id="2.3.2.3" evidence="6"/>
<keyword evidence="10" id="KW-1185">Reference proteome</keyword>
<dbReference type="Pfam" id="PF03706">
    <property type="entry name" value="LPG_synthase_TM"/>
    <property type="match status" value="1"/>
</dbReference>
<evidence type="ECO:0000256" key="3">
    <source>
        <dbReference type="ARBA" id="ARBA00022692"/>
    </source>
</evidence>
<dbReference type="RefSeq" id="WP_227710757.1">
    <property type="nucleotide sequence ID" value="NZ_JAJEQW010000018.1"/>
</dbReference>
<feature type="transmembrane region" description="Helical" evidence="6">
    <location>
        <begin position="248"/>
        <end position="281"/>
    </location>
</feature>
<evidence type="ECO:0000313" key="7">
    <source>
        <dbReference type="EMBL" id="MCC2243238.1"/>
    </source>
</evidence>
<feature type="transmembrane region" description="Helical" evidence="6">
    <location>
        <begin position="32"/>
        <end position="51"/>
    </location>
</feature>
<keyword evidence="6" id="KW-0046">Antibiotic resistance</keyword>
<dbReference type="EMBL" id="JAOQKI010000001">
    <property type="protein sequence ID" value="MCU6715765.1"/>
    <property type="molecule type" value="Genomic_DNA"/>
</dbReference>
<evidence type="ECO:0000256" key="6">
    <source>
        <dbReference type="RuleBase" id="RU363042"/>
    </source>
</evidence>
<evidence type="ECO:0000313" key="9">
    <source>
        <dbReference type="Proteomes" id="UP001198893"/>
    </source>
</evidence>
<dbReference type="Proteomes" id="UP001198893">
    <property type="component" value="Unassembled WGS sequence"/>
</dbReference>
<organism evidence="7 9">
    <name type="scientific">Roseburia amylophila</name>
    <dbReference type="NCBI Taxonomy" id="2981794"/>
    <lineage>
        <taxon>Bacteria</taxon>
        <taxon>Bacillati</taxon>
        <taxon>Bacillota</taxon>
        <taxon>Clostridia</taxon>
        <taxon>Lachnospirales</taxon>
        <taxon>Lachnospiraceae</taxon>
        <taxon>Roseburia</taxon>
    </lineage>
</organism>
<dbReference type="GO" id="GO:0005886">
    <property type="term" value="C:plasma membrane"/>
    <property type="evidence" value="ECO:0007669"/>
    <property type="project" value="UniProtKB-SubCell"/>
</dbReference>
<protein>
    <recommendedName>
        <fullName evidence="6">Phosphatidylglycerol lysyltransferase</fullName>
        <ecNumber evidence="6">2.3.2.3</ecNumber>
    </recommendedName>
    <alternativeName>
        <fullName evidence="6">Lysylphosphatidylglycerol synthase</fullName>
    </alternativeName>
</protein>
<dbReference type="PANTHER" id="PTHR39087:SF2">
    <property type="entry name" value="UPF0104 MEMBRANE PROTEIN MJ1595"/>
    <property type="match status" value="1"/>
</dbReference>
<dbReference type="GO" id="GO:0050071">
    <property type="term" value="F:phosphatidylglycerol lysyltransferase activity"/>
    <property type="evidence" value="ECO:0007669"/>
    <property type="project" value="UniProtKB-EC"/>
</dbReference>
<reference evidence="8 10" key="1">
    <citation type="journal article" date="2021" name="ISME Commun">
        <title>Automated analysis of genomic sequences facilitates high-throughput and comprehensive description of bacteria.</title>
        <authorList>
            <person name="Hitch T.C.A."/>
        </authorList>
    </citation>
    <scope>NUCLEOTIDE SEQUENCE [LARGE SCALE GENOMIC DNA]</scope>
    <source>
        <strain evidence="8 10">Sanger_19</strain>
    </source>
</reference>
<keyword evidence="4 6" id="KW-1133">Transmembrane helix</keyword>
<comment type="catalytic activity">
    <reaction evidence="6">
        <text>L-lysyl-tRNA(Lys) + a 1,2-diacyl-sn-glycero-3-phospho-(1'-sn-glycerol) = a 1,2-diacyl-sn-glycero-3-phospho-1'-(3'-O-L-lysyl)-sn-glycerol + tRNA(Lys)</text>
        <dbReference type="Rhea" id="RHEA:10668"/>
        <dbReference type="Rhea" id="RHEA-COMP:9696"/>
        <dbReference type="Rhea" id="RHEA-COMP:9697"/>
        <dbReference type="ChEBI" id="CHEBI:64716"/>
        <dbReference type="ChEBI" id="CHEBI:75792"/>
        <dbReference type="ChEBI" id="CHEBI:78442"/>
        <dbReference type="ChEBI" id="CHEBI:78529"/>
        <dbReference type="EC" id="2.3.2.3"/>
    </reaction>
</comment>
<keyword evidence="5 6" id="KW-0472">Membrane</keyword>
<sequence>MVFVIAIVAIIIYTFRDSAGPILKELSTTAPWVVITICGAGVMYNVVEGWINYSFAKQYNPQFTYRMGVESAFYCSFYRVATLGSGAGVAAVYYFNEKGIPVFQGTGMYMVEYAIHKVTIAIFSIIFFLLNFGFMKEHYSEYFNLLIAGYVLTAVIATALLLFCCSKKFHGILLFLVDKLNRKGKFDAQAAMLREQCGILEDAAGMLLTKGKLIASIVAKNLLKFAFCYGIPFVILYREYGLTLLQSWAVTSLAFMLAAVIPSPAGIGSSEFVFTALFTVLVGTGEAGSAALLYRFATFVLPFVIGGVVVLLHKRIDRRIAKRKADKAQQ</sequence>
<comment type="subcellular location">
    <subcellularLocation>
        <location evidence="1 6">Cell membrane</location>
        <topology evidence="1 6">Multi-pass membrane protein</topology>
    </subcellularLocation>
</comment>
<dbReference type="GO" id="GO:0046677">
    <property type="term" value="P:response to antibiotic"/>
    <property type="evidence" value="ECO:0007669"/>
    <property type="project" value="UniProtKB-KW"/>
</dbReference>
<feature type="transmembrane region" description="Helical" evidence="6">
    <location>
        <begin position="293"/>
        <end position="313"/>
    </location>
</feature>
<dbReference type="EMBL" id="JAJEQW010000018">
    <property type="protein sequence ID" value="MCC2243238.1"/>
    <property type="molecule type" value="Genomic_DNA"/>
</dbReference>
<dbReference type="GO" id="GO:0006629">
    <property type="term" value="P:lipid metabolic process"/>
    <property type="evidence" value="ECO:0007669"/>
    <property type="project" value="UniProtKB-KW"/>
</dbReference>
<evidence type="ECO:0000256" key="1">
    <source>
        <dbReference type="ARBA" id="ARBA00004651"/>
    </source>
</evidence>
<comment type="similarity">
    <text evidence="6">Belongs to the LPG synthase family.</text>
</comment>
<keyword evidence="6" id="KW-0808">Transferase</keyword>
<proteinExistence type="inferred from homology"/>
<dbReference type="PANTHER" id="PTHR39087">
    <property type="entry name" value="UPF0104 MEMBRANE PROTEIN MJ1595"/>
    <property type="match status" value="1"/>
</dbReference>
<comment type="function">
    <text evidence="6">Catalyzes the transfer of a lysyl group from L-lysyl-tRNA(Lys) to membrane-bound phosphatidylglycerol (PG), which produces lysylphosphatidylglycerol (LPG), a major component of the bacterial membrane with a positive net charge. LPG synthesis contributes to bacterial virulence as it is involved in the resistance mechanism against cationic antimicrobial peptides (CAMP) produces by the host's immune system (defensins, cathelicidins) and by the competing microorganisms.</text>
</comment>
<comment type="caution">
    <text evidence="7">The sequence shown here is derived from an EMBL/GenBank/DDBJ whole genome shotgun (WGS) entry which is preliminary data.</text>
</comment>
<feature type="transmembrane region" description="Helical" evidence="6">
    <location>
        <begin position="72"/>
        <end position="95"/>
    </location>
</feature>
<gene>
    <name evidence="6" type="primary">mprF</name>
    <name evidence="7" type="ORF">LKD47_13225</name>
    <name evidence="8" type="ORF">OCV43_00550</name>
</gene>
<keyword evidence="3 6" id="KW-0812">Transmembrane</keyword>
<keyword evidence="2" id="KW-1003">Cell membrane</keyword>
<feature type="transmembrane region" description="Helical" evidence="6">
    <location>
        <begin position="115"/>
        <end position="135"/>
    </location>
</feature>
<feature type="transmembrane region" description="Helical" evidence="6">
    <location>
        <begin position="142"/>
        <end position="163"/>
    </location>
</feature>
<dbReference type="Proteomes" id="UP001209666">
    <property type="component" value="Unassembled WGS sequence"/>
</dbReference>
<keyword evidence="6" id="KW-0443">Lipid metabolism</keyword>
<evidence type="ECO:0000256" key="4">
    <source>
        <dbReference type="ARBA" id="ARBA00022989"/>
    </source>
</evidence>
<dbReference type="AlphaFoldDB" id="A0AAW4WGY9"/>
<dbReference type="InterPro" id="IPR022791">
    <property type="entry name" value="L-PG_synthase/AglD"/>
</dbReference>
<evidence type="ECO:0000256" key="5">
    <source>
        <dbReference type="ARBA" id="ARBA00023136"/>
    </source>
</evidence>
<evidence type="ECO:0000313" key="10">
    <source>
        <dbReference type="Proteomes" id="UP001209666"/>
    </source>
</evidence>
<evidence type="ECO:0000313" key="8">
    <source>
        <dbReference type="EMBL" id="MCU6715765.1"/>
    </source>
</evidence>
<reference evidence="8" key="3">
    <citation type="submission" date="2022-09" db="EMBL/GenBank/DDBJ databases">
        <authorList>
            <person name="Hitch T.C.A."/>
        </authorList>
    </citation>
    <scope>NUCLEOTIDE SEQUENCE</scope>
    <source>
        <strain evidence="8">Sanger_19</strain>
    </source>
</reference>
<feature type="transmembrane region" description="Helical" evidence="6">
    <location>
        <begin position="213"/>
        <end position="236"/>
    </location>
</feature>
<evidence type="ECO:0000256" key="2">
    <source>
        <dbReference type="ARBA" id="ARBA00022475"/>
    </source>
</evidence>
<reference evidence="7" key="2">
    <citation type="submission" date="2021-10" db="EMBL/GenBank/DDBJ databases">
        <title>Anaerobic single-cell dispensing facilitates the cultivation of human gut bacteria.</title>
        <authorList>
            <person name="Afrizal A."/>
        </authorList>
    </citation>
    <scope>NUCLEOTIDE SEQUENCE</scope>
    <source>
        <strain evidence="7">CLA-AA-H204</strain>
    </source>
</reference>
<accession>A0AAW4WGY9</accession>